<keyword evidence="3" id="KW-1185">Reference proteome</keyword>
<feature type="chain" id="PRO_5041376973" evidence="1">
    <location>
        <begin position="19"/>
        <end position="447"/>
    </location>
</feature>
<gene>
    <name evidence="2" type="ORF">EVOR1521_LOCUS22841</name>
</gene>
<feature type="signal peptide" evidence="1">
    <location>
        <begin position="1"/>
        <end position="18"/>
    </location>
</feature>
<sequence length="447" mass="51328">MVRLCALVASAIAAGSYAQIADADASCFSWWVRHCRWKQAPVEGLSSEEDSACSASGEPIPPEPGASWARVLEQMTRCITGFYEGRYVEVRWDPADFWHYWKMPGDMQIPARFGLCIPKGRCKEWAVKWLLAPLLWVYKHNDGPDKVNHHEVFHRAELLARSTRPPGRPTLVQGTLHKEQIYDRAMRELEQAVDRTSKTSGLLCIVGHLRSFGEEVVHQSLRKNVIDALGFSEQRTVLVTEFGRHTPQEEQSQNPWRSWAEMAPALEAVAPDVVVNVPVQVEGHPPGRRCHAKYPMACNAQWRRLELCQEQLLSFELQRGAPVDWVVRLRTDMIFSIALGDIRTFDPERVHLPVGSWTDAHDTFAIIPRRYADVYFGTRHYAGTDFCWVSPRKDIRSDDCCHRLKLQLLKHQVPVQRFALLWQPWEIVDRYIVRPNTWNGSKLYALS</sequence>
<proteinExistence type="predicted"/>
<evidence type="ECO:0000256" key="1">
    <source>
        <dbReference type="SAM" id="SignalP"/>
    </source>
</evidence>
<dbReference type="AlphaFoldDB" id="A0AA36J4X1"/>
<organism evidence="2 3">
    <name type="scientific">Effrenium voratum</name>
    <dbReference type="NCBI Taxonomy" id="2562239"/>
    <lineage>
        <taxon>Eukaryota</taxon>
        <taxon>Sar</taxon>
        <taxon>Alveolata</taxon>
        <taxon>Dinophyceae</taxon>
        <taxon>Suessiales</taxon>
        <taxon>Symbiodiniaceae</taxon>
        <taxon>Effrenium</taxon>
    </lineage>
</organism>
<evidence type="ECO:0000313" key="3">
    <source>
        <dbReference type="Proteomes" id="UP001178507"/>
    </source>
</evidence>
<keyword evidence="1" id="KW-0732">Signal</keyword>
<dbReference type="Proteomes" id="UP001178507">
    <property type="component" value="Unassembled WGS sequence"/>
</dbReference>
<evidence type="ECO:0000313" key="2">
    <source>
        <dbReference type="EMBL" id="CAJ1399281.1"/>
    </source>
</evidence>
<protein>
    <submittedName>
        <fullName evidence="2">Uncharacterized protein</fullName>
    </submittedName>
</protein>
<comment type="caution">
    <text evidence="2">The sequence shown here is derived from an EMBL/GenBank/DDBJ whole genome shotgun (WGS) entry which is preliminary data.</text>
</comment>
<name>A0AA36J4X1_9DINO</name>
<dbReference type="EMBL" id="CAUJNA010003328">
    <property type="protein sequence ID" value="CAJ1399281.1"/>
    <property type="molecule type" value="Genomic_DNA"/>
</dbReference>
<reference evidence="2" key="1">
    <citation type="submission" date="2023-08" db="EMBL/GenBank/DDBJ databases">
        <authorList>
            <person name="Chen Y."/>
            <person name="Shah S."/>
            <person name="Dougan E. K."/>
            <person name="Thang M."/>
            <person name="Chan C."/>
        </authorList>
    </citation>
    <scope>NUCLEOTIDE SEQUENCE</scope>
</reference>
<accession>A0AA36J4X1</accession>